<evidence type="ECO:0000313" key="4">
    <source>
        <dbReference type="EMBL" id="TQV91645.1"/>
    </source>
</evidence>
<dbReference type="InterPro" id="IPR018244">
    <property type="entry name" value="Allrgn_V5/Tpx1_CS"/>
</dbReference>
<dbReference type="AlphaFoldDB" id="A0A545UQA5"/>
<sequence>MLINAFPKAAVLALAACASALPAPAVNAPANSTGDAPQNAWEQEMLDTHNRYRREHSAAPLQWNQNLTQNARAWVGTCKGGHQPNSPHGENIAAGPFTDKPASFWADLWGEERERHKYDQAGYSAESGHFTQMVWKATTQLGCAVKLCKDKKGRANSQVACEYEPIGNWAGQFGQNVGPYKPDTDGNETDSSAQKPVSEKPVSEKPGTNGNVPYDSVLNAVPPYPNTDGDWQNGPDQNFGINKPSTPGSTMNGPNQNFVMNGPSNEVEVMDDSVLNTISQTPDLDNTWRDALRRLFAHFSPGSYGNAEGGSKHEFLIHTPSGKGNVKEGFEQKFTLPVYEDTKSDAMDGSEQNSVPQNSGTEGNVKDGWKQEFVLYEDAESNEINDA</sequence>
<evidence type="ECO:0000256" key="2">
    <source>
        <dbReference type="SAM" id="SignalP"/>
    </source>
</evidence>
<dbReference type="SUPFAM" id="SSF55797">
    <property type="entry name" value="PR-1-like"/>
    <property type="match status" value="1"/>
</dbReference>
<dbReference type="InterPro" id="IPR014044">
    <property type="entry name" value="CAP_dom"/>
</dbReference>
<dbReference type="STRING" id="43265.A0A545UQA5"/>
<feature type="domain" description="SCP" evidence="3">
    <location>
        <begin position="40"/>
        <end position="171"/>
    </location>
</feature>
<evidence type="ECO:0000313" key="5">
    <source>
        <dbReference type="Proteomes" id="UP000315783"/>
    </source>
</evidence>
<evidence type="ECO:0000259" key="3">
    <source>
        <dbReference type="SMART" id="SM00198"/>
    </source>
</evidence>
<feature type="region of interest" description="Disordered" evidence="1">
    <location>
        <begin position="174"/>
        <end position="215"/>
    </location>
</feature>
<name>A0A545UQA5_9HYPO</name>
<feature type="compositionally biased region" description="Polar residues" evidence="1">
    <location>
        <begin position="350"/>
        <end position="362"/>
    </location>
</feature>
<dbReference type="PROSITE" id="PS01009">
    <property type="entry name" value="CRISP_1"/>
    <property type="match status" value="1"/>
</dbReference>
<dbReference type="OrthoDB" id="337038at2759"/>
<dbReference type="InterPro" id="IPR001283">
    <property type="entry name" value="CRISP-related"/>
</dbReference>
<feature type="region of interest" description="Disordered" evidence="1">
    <location>
        <begin position="343"/>
        <end position="369"/>
    </location>
</feature>
<feature type="signal peptide" evidence="2">
    <location>
        <begin position="1"/>
        <end position="20"/>
    </location>
</feature>
<accession>A0A545UQA5</accession>
<dbReference type="InterPro" id="IPR035940">
    <property type="entry name" value="CAP_sf"/>
</dbReference>
<dbReference type="Proteomes" id="UP000315783">
    <property type="component" value="Unassembled WGS sequence"/>
</dbReference>
<keyword evidence="5" id="KW-1185">Reference proteome</keyword>
<protein>
    <submittedName>
        <fullName evidence="4">Cysteine-rich secretory protein family domain-containing protein</fullName>
    </submittedName>
</protein>
<proteinExistence type="predicted"/>
<dbReference type="Pfam" id="PF00188">
    <property type="entry name" value="CAP"/>
    <property type="match status" value="1"/>
</dbReference>
<dbReference type="EMBL" id="SPUK01000018">
    <property type="protein sequence ID" value="TQV91645.1"/>
    <property type="molecule type" value="Genomic_DNA"/>
</dbReference>
<evidence type="ECO:0000256" key="1">
    <source>
        <dbReference type="SAM" id="MobiDB-lite"/>
    </source>
</evidence>
<dbReference type="PRINTS" id="PR00837">
    <property type="entry name" value="V5TPXLIKE"/>
</dbReference>
<organism evidence="4 5">
    <name type="scientific">Cordyceps javanica</name>
    <dbReference type="NCBI Taxonomy" id="43265"/>
    <lineage>
        <taxon>Eukaryota</taxon>
        <taxon>Fungi</taxon>
        <taxon>Dikarya</taxon>
        <taxon>Ascomycota</taxon>
        <taxon>Pezizomycotina</taxon>
        <taxon>Sordariomycetes</taxon>
        <taxon>Hypocreomycetidae</taxon>
        <taxon>Hypocreales</taxon>
        <taxon>Cordycipitaceae</taxon>
        <taxon>Cordyceps</taxon>
    </lineage>
</organism>
<dbReference type="Gene3D" id="3.40.33.10">
    <property type="entry name" value="CAP"/>
    <property type="match status" value="1"/>
</dbReference>
<reference evidence="4 5" key="1">
    <citation type="journal article" date="2019" name="Appl. Microbiol. Biotechnol.">
        <title>Genome sequence of Isaria javanica and comparative genome analysis insights into family S53 peptidase evolution in fungal entomopathogens.</title>
        <authorList>
            <person name="Lin R."/>
            <person name="Zhang X."/>
            <person name="Xin B."/>
            <person name="Zou M."/>
            <person name="Gao Y."/>
            <person name="Qin F."/>
            <person name="Hu Q."/>
            <person name="Xie B."/>
            <person name="Cheng X."/>
        </authorList>
    </citation>
    <scope>NUCLEOTIDE SEQUENCE [LARGE SCALE GENOMIC DNA]</scope>
    <source>
        <strain evidence="4 5">IJ1G</strain>
    </source>
</reference>
<comment type="caution">
    <text evidence="4">The sequence shown here is derived from an EMBL/GenBank/DDBJ whole genome shotgun (WGS) entry which is preliminary data.</text>
</comment>
<dbReference type="SMART" id="SM00198">
    <property type="entry name" value="SCP"/>
    <property type="match status" value="1"/>
</dbReference>
<keyword evidence="2" id="KW-0732">Signal</keyword>
<gene>
    <name evidence="4" type="ORF">IF1G_09711</name>
</gene>
<feature type="chain" id="PRO_5022104068" evidence="2">
    <location>
        <begin position="21"/>
        <end position="387"/>
    </location>
</feature>
<dbReference type="GO" id="GO:0005576">
    <property type="term" value="C:extracellular region"/>
    <property type="evidence" value="ECO:0007669"/>
    <property type="project" value="InterPro"/>
</dbReference>
<dbReference type="PANTHER" id="PTHR10334">
    <property type="entry name" value="CYSTEINE-RICH SECRETORY PROTEIN-RELATED"/>
    <property type="match status" value="1"/>
</dbReference>